<keyword evidence="2" id="KW-0689">Ribosomal protein</keyword>
<dbReference type="AlphaFoldDB" id="A0AAV0P146"/>
<name>A0AAV0P146_9ROSI</name>
<keyword evidence="3" id="KW-0687">Ribonucleoprotein</keyword>
<dbReference type="PANTHER" id="PTHR37228">
    <property type="entry name" value="RIBOSOMAL PROTEIN S21 FAMILY PROTEIN"/>
    <property type="match status" value="1"/>
</dbReference>
<dbReference type="GO" id="GO:1990904">
    <property type="term" value="C:ribonucleoprotein complex"/>
    <property type="evidence" value="ECO:0007669"/>
    <property type="project" value="UniProtKB-KW"/>
</dbReference>
<dbReference type="EMBL" id="CAMGYJ010000008">
    <property type="protein sequence ID" value="CAI0464680.1"/>
    <property type="molecule type" value="Genomic_DNA"/>
</dbReference>
<sequence length="154" mass="17764">MNWIRSSASLAATSLNSVVARENQLYRTQQWRGIRVMVFDGNVERALTVLQRKMQSSGMERLIKRAQTTHLKNSEKRVLAHKNLMHRVKSEDLARKLQGILQKKIRGTVRAGIGWRKSDCSELVTLQNTVVYSRIGCFELLIHVSWLCSEIMLR</sequence>
<evidence type="ECO:0000256" key="3">
    <source>
        <dbReference type="ARBA" id="ARBA00023274"/>
    </source>
</evidence>
<comment type="caution">
    <text evidence="4">The sequence shown here is derived from an EMBL/GenBank/DDBJ whole genome shotgun (WGS) entry which is preliminary data.</text>
</comment>
<gene>
    <name evidence="4" type="ORF">LITE_LOCUS36285</name>
</gene>
<accession>A0AAV0P146</accession>
<evidence type="ECO:0000256" key="2">
    <source>
        <dbReference type="ARBA" id="ARBA00022980"/>
    </source>
</evidence>
<dbReference type="PANTHER" id="PTHR37228:SF1">
    <property type="entry name" value="RIBOSOMAL PROTEIN S21 FAMILY PROTEIN"/>
    <property type="match status" value="1"/>
</dbReference>
<evidence type="ECO:0000256" key="1">
    <source>
        <dbReference type="ARBA" id="ARBA00006640"/>
    </source>
</evidence>
<evidence type="ECO:0000313" key="4">
    <source>
        <dbReference type="EMBL" id="CAI0464680.1"/>
    </source>
</evidence>
<dbReference type="GO" id="GO:0003735">
    <property type="term" value="F:structural constituent of ribosome"/>
    <property type="evidence" value="ECO:0007669"/>
    <property type="project" value="InterPro"/>
</dbReference>
<comment type="similarity">
    <text evidence="1">Belongs to the bacterial ribosomal protein bS21 family.</text>
</comment>
<keyword evidence="5" id="KW-1185">Reference proteome</keyword>
<dbReference type="GO" id="GO:0005840">
    <property type="term" value="C:ribosome"/>
    <property type="evidence" value="ECO:0007669"/>
    <property type="project" value="UniProtKB-KW"/>
</dbReference>
<dbReference type="GO" id="GO:0006412">
    <property type="term" value="P:translation"/>
    <property type="evidence" value="ECO:0007669"/>
    <property type="project" value="InterPro"/>
</dbReference>
<protein>
    <recommendedName>
        <fullName evidence="6">Ribosomal protein S21</fullName>
    </recommendedName>
</protein>
<dbReference type="Proteomes" id="UP001154282">
    <property type="component" value="Unassembled WGS sequence"/>
</dbReference>
<proteinExistence type="inferred from homology"/>
<dbReference type="InterPro" id="IPR001911">
    <property type="entry name" value="Ribosomal_bS21"/>
</dbReference>
<reference evidence="4" key="1">
    <citation type="submission" date="2022-08" db="EMBL/GenBank/DDBJ databases">
        <authorList>
            <person name="Gutierrez-Valencia J."/>
        </authorList>
    </citation>
    <scope>NUCLEOTIDE SEQUENCE</scope>
</reference>
<evidence type="ECO:0008006" key="6">
    <source>
        <dbReference type="Google" id="ProtNLM"/>
    </source>
</evidence>
<evidence type="ECO:0000313" key="5">
    <source>
        <dbReference type="Proteomes" id="UP001154282"/>
    </source>
</evidence>
<organism evidence="4 5">
    <name type="scientific">Linum tenue</name>
    <dbReference type="NCBI Taxonomy" id="586396"/>
    <lineage>
        <taxon>Eukaryota</taxon>
        <taxon>Viridiplantae</taxon>
        <taxon>Streptophyta</taxon>
        <taxon>Embryophyta</taxon>
        <taxon>Tracheophyta</taxon>
        <taxon>Spermatophyta</taxon>
        <taxon>Magnoliopsida</taxon>
        <taxon>eudicotyledons</taxon>
        <taxon>Gunneridae</taxon>
        <taxon>Pentapetalae</taxon>
        <taxon>rosids</taxon>
        <taxon>fabids</taxon>
        <taxon>Malpighiales</taxon>
        <taxon>Linaceae</taxon>
        <taxon>Linum</taxon>
    </lineage>
</organism>
<dbReference type="Pfam" id="PF01165">
    <property type="entry name" value="Ribosomal_S21"/>
    <property type="match status" value="1"/>
</dbReference>